<dbReference type="InterPro" id="IPR011711">
    <property type="entry name" value="GntR_C"/>
</dbReference>
<protein>
    <submittedName>
        <fullName evidence="5">DNA-binding transcriptional regulator, GntR family</fullName>
    </submittedName>
</protein>
<name>A0A1M7JSD0_9BACL</name>
<dbReference type="InterPro" id="IPR000524">
    <property type="entry name" value="Tscrpt_reg_HTH_GntR"/>
</dbReference>
<dbReference type="InterPro" id="IPR036390">
    <property type="entry name" value="WH_DNA-bd_sf"/>
</dbReference>
<keyword evidence="2 5" id="KW-0238">DNA-binding</keyword>
<dbReference type="PANTHER" id="PTHR43537">
    <property type="entry name" value="TRANSCRIPTIONAL REGULATOR, GNTR FAMILY"/>
    <property type="match status" value="1"/>
</dbReference>
<proteinExistence type="predicted"/>
<dbReference type="Gene3D" id="1.20.120.530">
    <property type="entry name" value="GntR ligand-binding domain-like"/>
    <property type="match status" value="1"/>
</dbReference>
<evidence type="ECO:0000256" key="3">
    <source>
        <dbReference type="ARBA" id="ARBA00023163"/>
    </source>
</evidence>
<keyword evidence="3" id="KW-0804">Transcription</keyword>
<dbReference type="Proteomes" id="UP000184206">
    <property type="component" value="Unassembled WGS sequence"/>
</dbReference>
<dbReference type="PROSITE" id="PS50949">
    <property type="entry name" value="HTH_GNTR"/>
    <property type="match status" value="1"/>
</dbReference>
<dbReference type="SUPFAM" id="SSF46785">
    <property type="entry name" value="Winged helix' DNA-binding domain"/>
    <property type="match status" value="1"/>
</dbReference>
<evidence type="ECO:0000313" key="5">
    <source>
        <dbReference type="EMBL" id="SHM55811.1"/>
    </source>
</evidence>
<dbReference type="InterPro" id="IPR036388">
    <property type="entry name" value="WH-like_DNA-bd_sf"/>
</dbReference>
<evidence type="ECO:0000256" key="1">
    <source>
        <dbReference type="ARBA" id="ARBA00023015"/>
    </source>
</evidence>
<keyword evidence="1" id="KW-0805">Transcription regulation</keyword>
<feature type="domain" description="HTH gntR-type" evidence="4">
    <location>
        <begin position="8"/>
        <end position="75"/>
    </location>
</feature>
<dbReference type="AlphaFoldDB" id="A0A1M7JSD0"/>
<gene>
    <name evidence="5" type="ORF">SAMN02745189_02363</name>
</gene>
<dbReference type="SMART" id="SM00345">
    <property type="entry name" value="HTH_GNTR"/>
    <property type="match status" value="1"/>
</dbReference>
<dbReference type="GO" id="GO:0003700">
    <property type="term" value="F:DNA-binding transcription factor activity"/>
    <property type="evidence" value="ECO:0007669"/>
    <property type="project" value="InterPro"/>
</dbReference>
<dbReference type="PRINTS" id="PR00035">
    <property type="entry name" value="HTHGNTR"/>
</dbReference>
<accession>A0A1M7JSD0</accession>
<organism evidence="5 6">
    <name type="scientific">Lacicoccus alkaliphilus DSM 16010</name>
    <dbReference type="NCBI Taxonomy" id="1123231"/>
    <lineage>
        <taxon>Bacteria</taxon>
        <taxon>Bacillati</taxon>
        <taxon>Bacillota</taxon>
        <taxon>Bacilli</taxon>
        <taxon>Bacillales</taxon>
        <taxon>Salinicoccaceae</taxon>
        <taxon>Lacicoccus</taxon>
    </lineage>
</organism>
<dbReference type="GO" id="GO:0003677">
    <property type="term" value="F:DNA binding"/>
    <property type="evidence" value="ECO:0007669"/>
    <property type="project" value="UniProtKB-KW"/>
</dbReference>
<dbReference type="CDD" id="cd07377">
    <property type="entry name" value="WHTH_GntR"/>
    <property type="match status" value="1"/>
</dbReference>
<evidence type="ECO:0000313" key="6">
    <source>
        <dbReference type="Proteomes" id="UP000184206"/>
    </source>
</evidence>
<keyword evidence="6" id="KW-1185">Reference proteome</keyword>
<reference evidence="5 6" key="1">
    <citation type="submission" date="2016-11" db="EMBL/GenBank/DDBJ databases">
        <authorList>
            <person name="Jaros S."/>
            <person name="Januszkiewicz K."/>
            <person name="Wedrychowicz H."/>
        </authorList>
    </citation>
    <scope>NUCLEOTIDE SEQUENCE [LARGE SCALE GENOMIC DNA]</scope>
    <source>
        <strain evidence="5 6">DSM 16010</strain>
    </source>
</reference>
<dbReference type="RefSeq" id="WP_072710781.1">
    <property type="nucleotide sequence ID" value="NZ_FRCF01000014.1"/>
</dbReference>
<dbReference type="Pfam" id="PF07729">
    <property type="entry name" value="FCD"/>
    <property type="match status" value="1"/>
</dbReference>
<dbReference type="STRING" id="1123231.SAMN02745189_02363"/>
<dbReference type="EMBL" id="FRCF01000014">
    <property type="protein sequence ID" value="SHM55811.1"/>
    <property type="molecule type" value="Genomic_DNA"/>
</dbReference>
<dbReference type="PANTHER" id="PTHR43537:SF5">
    <property type="entry name" value="UXU OPERON TRANSCRIPTIONAL REGULATOR"/>
    <property type="match status" value="1"/>
</dbReference>
<sequence length="228" mass="25767">MKAIQSKISLAEQAFNTLKEEIAAGRLKVGDPLPEEKISAQLGISRTPLRDALHKLENEGLVTIKPGKPAAVAGFSRADSLDHLDMRRVLEIENLRRIIHKLDDEMIEELESNMRQQKEAMEEGNHQRYLELDSAFHIMLTRINPNHLFHDMVKKLSTGVGRAFLTLSNTIGPSVESAFMEHKSIIDALAAKDLSLAEAAMTRHLENVEDRFLKFYEDREVSDDGLRD</sequence>
<dbReference type="SUPFAM" id="SSF48008">
    <property type="entry name" value="GntR ligand-binding domain-like"/>
    <property type="match status" value="1"/>
</dbReference>
<dbReference type="OrthoDB" id="9781630at2"/>
<dbReference type="Gene3D" id="1.10.10.10">
    <property type="entry name" value="Winged helix-like DNA-binding domain superfamily/Winged helix DNA-binding domain"/>
    <property type="match status" value="1"/>
</dbReference>
<evidence type="ECO:0000256" key="2">
    <source>
        <dbReference type="ARBA" id="ARBA00023125"/>
    </source>
</evidence>
<dbReference type="Pfam" id="PF00392">
    <property type="entry name" value="GntR"/>
    <property type="match status" value="1"/>
</dbReference>
<evidence type="ECO:0000259" key="4">
    <source>
        <dbReference type="PROSITE" id="PS50949"/>
    </source>
</evidence>
<dbReference type="SMART" id="SM00895">
    <property type="entry name" value="FCD"/>
    <property type="match status" value="1"/>
</dbReference>
<dbReference type="InterPro" id="IPR008920">
    <property type="entry name" value="TF_FadR/GntR_C"/>
</dbReference>